<reference evidence="1 2" key="1">
    <citation type="submission" date="2014-11" db="EMBL/GenBank/DDBJ databases">
        <authorList>
            <person name="Urmite Genomes Urmite Genomes"/>
        </authorList>
    </citation>
    <scope>NUCLEOTIDE SEQUENCE [LARGE SCALE GENOMIC DNA]</scope>
    <source>
        <strain evidence="1 2">Oc5</strain>
    </source>
</reference>
<evidence type="ECO:0000313" key="1">
    <source>
        <dbReference type="EMBL" id="CEI82315.1"/>
    </source>
</evidence>
<keyword evidence="2" id="KW-1185">Reference proteome</keyword>
<name>A0A0A1MAH7_9BACI</name>
<dbReference type="AlphaFoldDB" id="A0A0A1MAH7"/>
<dbReference type="OrthoDB" id="2850702at2"/>
<evidence type="ECO:0000313" key="2">
    <source>
        <dbReference type="Proteomes" id="UP000040453"/>
    </source>
</evidence>
<dbReference type="EMBL" id="CDGG01000001">
    <property type="protein sequence ID" value="CEI82315.1"/>
    <property type="molecule type" value="Genomic_DNA"/>
</dbReference>
<proteinExistence type="predicted"/>
<dbReference type="RefSeq" id="WP_052484980.1">
    <property type="nucleotide sequence ID" value="NZ_CAXOIH010000014.1"/>
</dbReference>
<organism evidence="1 2">
    <name type="scientific">Oceanobacillus oncorhynchi</name>
    <dbReference type="NCBI Taxonomy" id="545501"/>
    <lineage>
        <taxon>Bacteria</taxon>
        <taxon>Bacillati</taxon>
        <taxon>Bacillota</taxon>
        <taxon>Bacilli</taxon>
        <taxon>Bacillales</taxon>
        <taxon>Bacillaceae</taxon>
        <taxon>Oceanobacillus</taxon>
    </lineage>
</organism>
<dbReference type="Proteomes" id="UP000040453">
    <property type="component" value="Unassembled WGS sequence"/>
</dbReference>
<accession>A0A0A1MAH7</accession>
<protein>
    <submittedName>
        <fullName evidence="1">Uncharacterized protein</fullName>
    </submittedName>
</protein>
<sequence length="311" mass="35275">MQIDGYYTGVGTPYVSKETSLANVKKTNAHLKMSDSLLLSDEVKTLREQMDKGHEIMVNSIVNPNADPSDLFSYRPYHQYLVFSQYLNETGFYEDHDKDTIQNMENILMQVTEALDSLGHYHVNGRMGSGGRGGGELMLSSAEAQLEFASSVSALHVFSDKFLTDNSKVKEGFDQLIDQYTTHNKDAVTNHRSVHEKFFEARAKMTNLPPVSLDAEQRKNLTITNKLGVTEYTSEEIMDMVDKYTKQFNELKDASEVDLLMFQLQEQLVNYVTKGFSSKDSNLQTAKDSIKEQTNKTISHISDYWKILLSS</sequence>
<gene>
    <name evidence="1" type="ORF">BN997_02176</name>
</gene>